<dbReference type="eggNOG" id="COG1846">
    <property type="taxonomic scope" value="Bacteria"/>
</dbReference>
<dbReference type="STRING" id="339671.Asuc_0741"/>
<proteinExistence type="predicted"/>
<dbReference type="PANTHER" id="PTHR42756:SF1">
    <property type="entry name" value="TRANSCRIPTIONAL REPRESSOR OF EMRAB OPERON"/>
    <property type="match status" value="1"/>
</dbReference>
<dbReference type="InterPro" id="IPR000835">
    <property type="entry name" value="HTH_MarR-typ"/>
</dbReference>
<dbReference type="Proteomes" id="UP000001114">
    <property type="component" value="Chromosome"/>
</dbReference>
<dbReference type="HOGENOM" id="CLU_083287_30_3_6"/>
<keyword evidence="6" id="KW-1185">Reference proteome</keyword>
<evidence type="ECO:0000313" key="5">
    <source>
        <dbReference type="EMBL" id="ABR74113.1"/>
    </source>
</evidence>
<dbReference type="GO" id="GO:0003700">
    <property type="term" value="F:DNA-binding transcription factor activity"/>
    <property type="evidence" value="ECO:0007669"/>
    <property type="project" value="InterPro"/>
</dbReference>
<dbReference type="RefSeq" id="WP_012072492.1">
    <property type="nucleotide sequence ID" value="NC_009655.1"/>
</dbReference>
<reference evidence="6" key="1">
    <citation type="journal article" date="2010" name="BMC Genomics">
        <title>A genomic perspective on the potential of Actinobacillus succinogenes for industrial succinate production.</title>
        <authorList>
            <person name="McKinlay J.B."/>
            <person name="Laivenieks M."/>
            <person name="Schindler B.D."/>
            <person name="McKinlay A.A."/>
            <person name="Siddaramappa S."/>
            <person name="Challacombe J.F."/>
            <person name="Lowry S.R."/>
            <person name="Clum A."/>
            <person name="Lapidus A.L."/>
            <person name="Burkhart K.B."/>
            <person name="Harkins V."/>
            <person name="Vieille C."/>
        </authorList>
    </citation>
    <scope>NUCLEOTIDE SEQUENCE [LARGE SCALE GENOMIC DNA]</scope>
    <source>
        <strain evidence="6">ATCC 55618 / DSM 22257 / CCUG 43843 / 130Z</strain>
    </source>
</reference>
<keyword evidence="1" id="KW-0805">Transcription regulation</keyword>
<name>A6VMB6_ACTSZ</name>
<organism evidence="5 6">
    <name type="scientific">Actinobacillus succinogenes (strain ATCC 55618 / DSM 22257 / CCUG 43843 / 130Z)</name>
    <dbReference type="NCBI Taxonomy" id="339671"/>
    <lineage>
        <taxon>Bacteria</taxon>
        <taxon>Pseudomonadati</taxon>
        <taxon>Pseudomonadota</taxon>
        <taxon>Gammaproteobacteria</taxon>
        <taxon>Pasteurellales</taxon>
        <taxon>Pasteurellaceae</taxon>
        <taxon>Actinobacillus</taxon>
    </lineage>
</organism>
<dbReference type="EMBL" id="CP000746">
    <property type="protein sequence ID" value="ABR74113.1"/>
    <property type="molecule type" value="Genomic_DNA"/>
</dbReference>
<gene>
    <name evidence="5" type="ordered locus">Asuc_0741</name>
</gene>
<evidence type="ECO:0000259" key="4">
    <source>
        <dbReference type="PROSITE" id="PS50995"/>
    </source>
</evidence>
<evidence type="ECO:0000313" key="6">
    <source>
        <dbReference type="Proteomes" id="UP000001114"/>
    </source>
</evidence>
<protein>
    <submittedName>
        <fullName evidence="5">Transcriptional regulator, MarR family</fullName>
    </submittedName>
</protein>
<dbReference type="PROSITE" id="PS50995">
    <property type="entry name" value="HTH_MARR_2"/>
    <property type="match status" value="1"/>
</dbReference>
<keyword evidence="3" id="KW-0804">Transcription</keyword>
<feature type="domain" description="HTH marR-type" evidence="4">
    <location>
        <begin position="1"/>
        <end position="132"/>
    </location>
</feature>
<evidence type="ECO:0000256" key="2">
    <source>
        <dbReference type="ARBA" id="ARBA00023125"/>
    </source>
</evidence>
<dbReference type="GO" id="GO:0003677">
    <property type="term" value="F:DNA binding"/>
    <property type="evidence" value="ECO:0007669"/>
    <property type="project" value="UniProtKB-KW"/>
</dbReference>
<accession>A6VMB6</accession>
<sequence>MNYFDSLAELTAQFSQIYSHYAKEYGLTLNELRFLYHLGVHGQTTPTEIGTKWALPKQTVTSLCKQLDRKGYLAFTPDEKDKRGKIIRLSAEGTEITHLFSSKIINIEMQTASDFGSEKFQLLNQYFAELQQLFIRNLGK</sequence>
<dbReference type="InterPro" id="IPR036388">
    <property type="entry name" value="WH-like_DNA-bd_sf"/>
</dbReference>
<dbReference type="InterPro" id="IPR036390">
    <property type="entry name" value="WH_DNA-bd_sf"/>
</dbReference>
<dbReference type="AlphaFoldDB" id="A6VMB6"/>
<dbReference type="SMART" id="SM00347">
    <property type="entry name" value="HTH_MARR"/>
    <property type="match status" value="1"/>
</dbReference>
<dbReference type="OrthoDB" id="3232829at2"/>
<dbReference type="Gene3D" id="1.10.10.10">
    <property type="entry name" value="Winged helix-like DNA-binding domain superfamily/Winged helix DNA-binding domain"/>
    <property type="match status" value="1"/>
</dbReference>
<dbReference type="KEGG" id="asu:Asuc_0741"/>
<keyword evidence="2" id="KW-0238">DNA-binding</keyword>
<dbReference type="PRINTS" id="PR00598">
    <property type="entry name" value="HTHMARR"/>
</dbReference>
<evidence type="ECO:0000256" key="3">
    <source>
        <dbReference type="ARBA" id="ARBA00023163"/>
    </source>
</evidence>
<dbReference type="Pfam" id="PF12802">
    <property type="entry name" value="MarR_2"/>
    <property type="match status" value="1"/>
</dbReference>
<evidence type="ECO:0000256" key="1">
    <source>
        <dbReference type="ARBA" id="ARBA00023015"/>
    </source>
</evidence>
<dbReference type="PANTHER" id="PTHR42756">
    <property type="entry name" value="TRANSCRIPTIONAL REGULATOR, MARR"/>
    <property type="match status" value="1"/>
</dbReference>
<dbReference type="SUPFAM" id="SSF46785">
    <property type="entry name" value="Winged helix' DNA-binding domain"/>
    <property type="match status" value="1"/>
</dbReference>